<reference evidence="1 2" key="1">
    <citation type="journal article" date="2014" name="Genome Biol. Evol.">
        <title>The genome of the myxosporean Thelohanellus kitauei shows adaptations to nutrient acquisition within its fish host.</title>
        <authorList>
            <person name="Yang Y."/>
            <person name="Xiong J."/>
            <person name="Zhou Z."/>
            <person name="Huo F."/>
            <person name="Miao W."/>
            <person name="Ran C."/>
            <person name="Liu Y."/>
            <person name="Zhang J."/>
            <person name="Feng J."/>
            <person name="Wang M."/>
            <person name="Wang M."/>
            <person name="Wang L."/>
            <person name="Yao B."/>
        </authorList>
    </citation>
    <scope>NUCLEOTIDE SEQUENCE [LARGE SCALE GENOMIC DNA]</scope>
    <source>
        <strain evidence="1">Wuqing</strain>
    </source>
</reference>
<organism evidence="1 2">
    <name type="scientific">Thelohanellus kitauei</name>
    <name type="common">Myxosporean</name>
    <dbReference type="NCBI Taxonomy" id="669202"/>
    <lineage>
        <taxon>Eukaryota</taxon>
        <taxon>Metazoa</taxon>
        <taxon>Cnidaria</taxon>
        <taxon>Myxozoa</taxon>
        <taxon>Myxosporea</taxon>
        <taxon>Bivalvulida</taxon>
        <taxon>Platysporina</taxon>
        <taxon>Myxobolidae</taxon>
        <taxon>Thelohanellus</taxon>
    </lineage>
</organism>
<gene>
    <name evidence="1" type="ORF">RF11_08165</name>
</gene>
<keyword evidence="2" id="KW-1185">Reference proteome</keyword>
<dbReference type="Proteomes" id="UP000031668">
    <property type="component" value="Unassembled WGS sequence"/>
</dbReference>
<name>A0A0C2N9G6_THEKT</name>
<accession>A0A0C2N9G6</accession>
<protein>
    <submittedName>
        <fullName evidence="1">Uncharacterized protein</fullName>
    </submittedName>
</protein>
<proteinExistence type="predicted"/>
<evidence type="ECO:0000313" key="1">
    <source>
        <dbReference type="EMBL" id="KII72990.1"/>
    </source>
</evidence>
<dbReference type="EMBL" id="JWZT01001045">
    <property type="protein sequence ID" value="KII72990.1"/>
    <property type="molecule type" value="Genomic_DNA"/>
</dbReference>
<sequence>MNTEERNPIPDFNVNDTSNQEALTEYIIQTKSRNMSVQREDVKEFIRRFSQQNFSYADHLFISHFPKELYQQFEAMSNGRSELQRFVENLDFIIEIFCFIFRNNNVLKYAKAHNFIVFFLSCIKNCTTSNQFVIENILDSINFCILYEKNRLFFIHENGMYHLYSFFQRPRLDLALRFLKKCKQVYIWHREKIASLSPMKLTVSVYRILSDHSETRCDETGKLLLLVLKMISQLRFLDDIQFSLHQLIKLTINMLYIYKRDRNDDILSFGISKIWSGIINSPKNTFQFFRKDKFECLGSVFAIDLSRKFRTAVGRYRKFEVTKKIRQKLIIINLTLVYVNKIGKNPSVRFRRAFKELHRGFKEYLQIHALEDQTIEDQTIEDQTIEDQFILLQYYIKSHFSLNVKISPPEERVVYRYLERFASWPLLKLHALFLDCQLFHVSLFNVTSLQSNFSDYSEKIKGLIHGLILALTDETYISKLQNEQKLFLYEDVKSVHLSKINSKCIKQVFISVLNEFGYHTYSQPIRNYPNSEFHIYKHVFARIILSFYHSNYLDQKAADCYLRLIEDPSTISSQISLNSDIFENWYNYAAATNAIYLNNLSFPMLLRLFV</sequence>
<dbReference type="AlphaFoldDB" id="A0A0C2N9G6"/>
<comment type="caution">
    <text evidence="1">The sequence shown here is derived from an EMBL/GenBank/DDBJ whole genome shotgun (WGS) entry which is preliminary data.</text>
</comment>
<evidence type="ECO:0000313" key="2">
    <source>
        <dbReference type="Proteomes" id="UP000031668"/>
    </source>
</evidence>